<gene>
    <name evidence="2" type="ORF">GIB67_040943</name>
</gene>
<protein>
    <submittedName>
        <fullName evidence="2">Uncharacterized protein</fullName>
    </submittedName>
</protein>
<organism evidence="2 3">
    <name type="scientific">Kingdonia uniflora</name>
    <dbReference type="NCBI Taxonomy" id="39325"/>
    <lineage>
        <taxon>Eukaryota</taxon>
        <taxon>Viridiplantae</taxon>
        <taxon>Streptophyta</taxon>
        <taxon>Embryophyta</taxon>
        <taxon>Tracheophyta</taxon>
        <taxon>Spermatophyta</taxon>
        <taxon>Magnoliopsida</taxon>
        <taxon>Ranunculales</taxon>
        <taxon>Circaeasteraceae</taxon>
        <taxon>Kingdonia</taxon>
    </lineage>
</organism>
<keyword evidence="3" id="KW-1185">Reference proteome</keyword>
<evidence type="ECO:0000313" key="2">
    <source>
        <dbReference type="EMBL" id="KAF6147535.1"/>
    </source>
</evidence>
<dbReference type="Proteomes" id="UP000541444">
    <property type="component" value="Unassembled WGS sequence"/>
</dbReference>
<dbReference type="EMBL" id="JACGCM010001897">
    <property type="protein sequence ID" value="KAF6147535.1"/>
    <property type="molecule type" value="Genomic_DNA"/>
</dbReference>
<sequence length="67" mass="7317">MKERVLTFNIRFITYAMNVHKFVTSPCLPPSTTFSVLGLGLSRDLSSGILTLLSTVILLLSVITAFA</sequence>
<comment type="caution">
    <text evidence="2">The sequence shown here is derived from an EMBL/GenBank/DDBJ whole genome shotgun (WGS) entry which is preliminary data.</text>
</comment>
<keyword evidence="1" id="KW-0472">Membrane</keyword>
<evidence type="ECO:0000313" key="3">
    <source>
        <dbReference type="Proteomes" id="UP000541444"/>
    </source>
</evidence>
<keyword evidence="1" id="KW-0812">Transmembrane</keyword>
<proteinExistence type="predicted"/>
<feature type="transmembrane region" description="Helical" evidence="1">
    <location>
        <begin position="45"/>
        <end position="66"/>
    </location>
</feature>
<dbReference type="AlphaFoldDB" id="A0A7J7LY36"/>
<keyword evidence="1" id="KW-1133">Transmembrane helix</keyword>
<reference evidence="2 3" key="1">
    <citation type="journal article" date="2020" name="IScience">
        <title>Genome Sequencing of the Endangered Kingdonia uniflora (Circaeasteraceae, Ranunculales) Reveals Potential Mechanisms of Evolutionary Specialization.</title>
        <authorList>
            <person name="Sun Y."/>
            <person name="Deng T."/>
            <person name="Zhang A."/>
            <person name="Moore M.J."/>
            <person name="Landis J.B."/>
            <person name="Lin N."/>
            <person name="Zhang H."/>
            <person name="Zhang X."/>
            <person name="Huang J."/>
            <person name="Zhang X."/>
            <person name="Sun H."/>
            <person name="Wang H."/>
        </authorList>
    </citation>
    <scope>NUCLEOTIDE SEQUENCE [LARGE SCALE GENOMIC DNA]</scope>
    <source>
        <strain evidence="2">TB1705</strain>
        <tissue evidence="2">Leaf</tissue>
    </source>
</reference>
<accession>A0A7J7LY36</accession>
<name>A0A7J7LY36_9MAGN</name>
<evidence type="ECO:0000256" key="1">
    <source>
        <dbReference type="SAM" id="Phobius"/>
    </source>
</evidence>